<protein>
    <recommendedName>
        <fullName evidence="1">Protein kinase domain-containing protein</fullName>
    </recommendedName>
</protein>
<dbReference type="Gene3D" id="1.10.510.10">
    <property type="entry name" value="Transferase(Phosphotransferase) domain 1"/>
    <property type="match status" value="1"/>
</dbReference>
<proteinExistence type="predicted"/>
<dbReference type="Pfam" id="PF07714">
    <property type="entry name" value="PK_Tyr_Ser-Thr"/>
    <property type="match status" value="1"/>
</dbReference>
<dbReference type="EMBL" id="JAPFFF010000007">
    <property type="protein sequence ID" value="KAK8886604.1"/>
    <property type="molecule type" value="Genomic_DNA"/>
</dbReference>
<dbReference type="InterPro" id="IPR001245">
    <property type="entry name" value="Ser-Thr/Tyr_kinase_cat_dom"/>
</dbReference>
<feature type="domain" description="Protein kinase" evidence="1">
    <location>
        <begin position="1"/>
        <end position="84"/>
    </location>
</feature>
<keyword evidence="3" id="KW-1185">Reference proteome</keyword>
<evidence type="ECO:0000259" key="1">
    <source>
        <dbReference type="PROSITE" id="PS50011"/>
    </source>
</evidence>
<dbReference type="SUPFAM" id="SSF56112">
    <property type="entry name" value="Protein kinase-like (PK-like)"/>
    <property type="match status" value="1"/>
</dbReference>
<evidence type="ECO:0000313" key="2">
    <source>
        <dbReference type="EMBL" id="KAK8886604.1"/>
    </source>
</evidence>
<dbReference type="PROSITE" id="PS50011">
    <property type="entry name" value="PROTEIN_KINASE_DOM"/>
    <property type="match status" value="1"/>
</dbReference>
<dbReference type="InterPro" id="IPR011009">
    <property type="entry name" value="Kinase-like_dom_sf"/>
</dbReference>
<evidence type="ECO:0000313" key="3">
    <source>
        <dbReference type="Proteomes" id="UP001470230"/>
    </source>
</evidence>
<dbReference type="InterPro" id="IPR000719">
    <property type="entry name" value="Prot_kinase_dom"/>
</dbReference>
<name>A0ABR2K663_9EUKA</name>
<reference evidence="2 3" key="1">
    <citation type="submission" date="2024-04" db="EMBL/GenBank/DDBJ databases">
        <title>Tritrichomonas musculus Genome.</title>
        <authorList>
            <person name="Alves-Ferreira E."/>
            <person name="Grigg M."/>
            <person name="Lorenzi H."/>
            <person name="Galac M."/>
        </authorList>
    </citation>
    <scope>NUCLEOTIDE SEQUENCE [LARGE SCALE GENOMIC DNA]</scope>
    <source>
        <strain evidence="2 3">EAF2021</strain>
    </source>
</reference>
<dbReference type="Proteomes" id="UP001470230">
    <property type="component" value="Unassembled WGS sequence"/>
</dbReference>
<gene>
    <name evidence="2" type="ORF">M9Y10_042068</name>
</gene>
<accession>A0ABR2K663</accession>
<organism evidence="2 3">
    <name type="scientific">Tritrichomonas musculus</name>
    <dbReference type="NCBI Taxonomy" id="1915356"/>
    <lineage>
        <taxon>Eukaryota</taxon>
        <taxon>Metamonada</taxon>
        <taxon>Parabasalia</taxon>
        <taxon>Tritrichomonadida</taxon>
        <taxon>Tritrichomonadidae</taxon>
        <taxon>Tritrichomonas</taxon>
    </lineage>
</organism>
<sequence>MSMLNYPSILKYIGYYRTDFENDPCPTLITELATSGSLREIINMEMSGLAPDNWDDTKKLINIYGIASGMLYLHANLHFHDFYE</sequence>
<comment type="caution">
    <text evidence="2">The sequence shown here is derived from an EMBL/GenBank/DDBJ whole genome shotgun (WGS) entry which is preliminary data.</text>
</comment>